<proteinExistence type="predicted"/>
<dbReference type="Gene3D" id="3.30.70.100">
    <property type="match status" value="1"/>
</dbReference>
<dbReference type="EMBL" id="CP073721">
    <property type="protein sequence ID" value="UWZ39713.1"/>
    <property type="molecule type" value="Genomic_DNA"/>
</dbReference>
<evidence type="ECO:0000259" key="1">
    <source>
        <dbReference type="Pfam" id="PF03992"/>
    </source>
</evidence>
<name>A0ABY5ZC57_9ACTN</name>
<dbReference type="InterPro" id="IPR011008">
    <property type="entry name" value="Dimeric_a/b-barrel"/>
</dbReference>
<accession>A0ABY5ZC57</accession>
<evidence type="ECO:0000313" key="3">
    <source>
        <dbReference type="Proteomes" id="UP001058271"/>
    </source>
</evidence>
<organism evidence="2 3">
    <name type="scientific">Dactylosporangium roseum</name>
    <dbReference type="NCBI Taxonomy" id="47989"/>
    <lineage>
        <taxon>Bacteria</taxon>
        <taxon>Bacillati</taxon>
        <taxon>Actinomycetota</taxon>
        <taxon>Actinomycetes</taxon>
        <taxon>Micromonosporales</taxon>
        <taxon>Micromonosporaceae</taxon>
        <taxon>Dactylosporangium</taxon>
    </lineage>
</organism>
<dbReference type="RefSeq" id="WP_260729142.1">
    <property type="nucleotide sequence ID" value="NZ_BAAABS010000028.1"/>
</dbReference>
<dbReference type="Proteomes" id="UP001058271">
    <property type="component" value="Chromosome"/>
</dbReference>
<feature type="domain" description="ABM" evidence="1">
    <location>
        <begin position="116"/>
        <end position="165"/>
    </location>
</feature>
<dbReference type="InterPro" id="IPR007138">
    <property type="entry name" value="ABM_dom"/>
</dbReference>
<keyword evidence="3" id="KW-1185">Reference proteome</keyword>
<dbReference type="Pfam" id="PF03992">
    <property type="entry name" value="ABM"/>
    <property type="match status" value="1"/>
</dbReference>
<dbReference type="SUPFAM" id="SSF54909">
    <property type="entry name" value="Dimeric alpha+beta barrel"/>
    <property type="match status" value="1"/>
</dbReference>
<sequence>MLRAIHYFGSAPGSAVDTHRSSLPEEVEATSFVSASGFTLVLELWPTETGYAEHSFSAFESGQPFWQDHAQPSELYPLTRFTRTDGVWHPIEEPDHRIGWGNSRPVRVLYAFSAPAESDFANDIQTLETLREPGCEQFEYFVSVEDPARHLLLELWGDQYLYDRHWDLRLRTGTPPTTTLHPTDTVEFYRFAQFDCSYGWWHPTAEGPDLIPGTVRWLG</sequence>
<gene>
    <name evidence="2" type="ORF">Drose_16730</name>
</gene>
<evidence type="ECO:0000313" key="2">
    <source>
        <dbReference type="EMBL" id="UWZ39713.1"/>
    </source>
</evidence>
<protein>
    <recommendedName>
        <fullName evidence="1">ABM domain-containing protein</fullName>
    </recommendedName>
</protein>
<reference evidence="2" key="1">
    <citation type="submission" date="2021-04" db="EMBL/GenBank/DDBJ databases">
        <title>Biosynthetic gene clusters of Dactylosporangioum roseum.</title>
        <authorList>
            <person name="Hartkoorn R.C."/>
            <person name="Beaudoing E."/>
            <person name="Hot D."/>
            <person name="Moureu S."/>
        </authorList>
    </citation>
    <scope>NUCLEOTIDE SEQUENCE</scope>
    <source>
        <strain evidence="2">NRRL B-16295</strain>
    </source>
</reference>